<proteinExistence type="evidence at transcript level"/>
<evidence type="ECO:0000256" key="5">
    <source>
        <dbReference type="PROSITE-ProRule" id="PRU00042"/>
    </source>
</evidence>
<feature type="domain" description="C2H2-type" evidence="6">
    <location>
        <begin position="491"/>
        <end position="519"/>
    </location>
</feature>
<dbReference type="AlphaFoldDB" id="A0A2P2I3E7"/>
<feature type="domain" description="C2H2-type" evidence="6">
    <location>
        <begin position="351"/>
        <end position="373"/>
    </location>
</feature>
<feature type="domain" description="C2H2-type" evidence="6">
    <location>
        <begin position="319"/>
        <end position="347"/>
    </location>
</feature>
<keyword evidence="1" id="KW-0479">Metal-binding</keyword>
<dbReference type="InterPro" id="IPR036236">
    <property type="entry name" value="Znf_C2H2_sf"/>
</dbReference>
<dbReference type="GO" id="GO:0008270">
    <property type="term" value="F:zinc ion binding"/>
    <property type="evidence" value="ECO:0007669"/>
    <property type="project" value="UniProtKB-KW"/>
</dbReference>
<organism evidence="7">
    <name type="scientific">Hirondellea gigas</name>
    <dbReference type="NCBI Taxonomy" id="1518452"/>
    <lineage>
        <taxon>Eukaryota</taxon>
        <taxon>Metazoa</taxon>
        <taxon>Ecdysozoa</taxon>
        <taxon>Arthropoda</taxon>
        <taxon>Crustacea</taxon>
        <taxon>Multicrustacea</taxon>
        <taxon>Malacostraca</taxon>
        <taxon>Eumalacostraca</taxon>
        <taxon>Peracarida</taxon>
        <taxon>Amphipoda</taxon>
        <taxon>Amphilochidea</taxon>
        <taxon>Lysianassida</taxon>
        <taxon>Lysianassidira</taxon>
        <taxon>Lysianassoidea</taxon>
        <taxon>Lysianassidae</taxon>
        <taxon>Hirondellea</taxon>
    </lineage>
</organism>
<feature type="domain" description="C2H2-type" evidence="6">
    <location>
        <begin position="580"/>
        <end position="607"/>
    </location>
</feature>
<dbReference type="PANTHER" id="PTHR24379">
    <property type="entry name" value="KRAB AND ZINC FINGER DOMAIN-CONTAINING"/>
    <property type="match status" value="1"/>
</dbReference>
<dbReference type="PROSITE" id="PS00028">
    <property type="entry name" value="ZINC_FINGER_C2H2_1"/>
    <property type="match status" value="9"/>
</dbReference>
<feature type="domain" description="C2H2-type" evidence="6">
    <location>
        <begin position="608"/>
        <end position="630"/>
    </location>
</feature>
<feature type="domain" description="C2H2-type" evidence="6">
    <location>
        <begin position="465"/>
        <end position="488"/>
    </location>
</feature>
<feature type="domain" description="C2H2-type" evidence="6">
    <location>
        <begin position="519"/>
        <end position="547"/>
    </location>
</feature>
<keyword evidence="3 5" id="KW-0863">Zinc-finger</keyword>
<evidence type="ECO:0000313" key="7">
    <source>
        <dbReference type="EMBL" id="LAB68400.1"/>
    </source>
</evidence>
<accession>A0A2P2I3E7</accession>
<name>A0A2P2I3E7_9CRUS</name>
<protein>
    <submittedName>
        <fullName evidence="7">Zinc finger protein 699-like</fullName>
    </submittedName>
</protein>
<dbReference type="Gene3D" id="3.30.160.60">
    <property type="entry name" value="Classic Zinc Finger"/>
    <property type="match status" value="6"/>
</dbReference>
<dbReference type="EMBL" id="IACF01002758">
    <property type="protein sequence ID" value="LAB68400.1"/>
    <property type="molecule type" value="mRNA"/>
</dbReference>
<dbReference type="SUPFAM" id="SSF57667">
    <property type="entry name" value="beta-beta-alpha zinc fingers"/>
    <property type="match status" value="5"/>
</dbReference>
<feature type="domain" description="C2H2-type" evidence="6">
    <location>
        <begin position="377"/>
        <end position="400"/>
    </location>
</feature>
<evidence type="ECO:0000259" key="6">
    <source>
        <dbReference type="PROSITE" id="PS50157"/>
    </source>
</evidence>
<feature type="domain" description="C2H2-type" evidence="6">
    <location>
        <begin position="548"/>
        <end position="576"/>
    </location>
</feature>
<dbReference type="InterPro" id="IPR013087">
    <property type="entry name" value="Znf_C2H2_type"/>
</dbReference>
<dbReference type="PANTHER" id="PTHR24379:SF121">
    <property type="entry name" value="C2H2-TYPE DOMAIN-CONTAINING PROTEIN"/>
    <property type="match status" value="1"/>
</dbReference>
<dbReference type="SMART" id="SM00355">
    <property type="entry name" value="ZnF_C2H2"/>
    <property type="match status" value="12"/>
</dbReference>
<evidence type="ECO:0000256" key="4">
    <source>
        <dbReference type="ARBA" id="ARBA00022833"/>
    </source>
</evidence>
<evidence type="ECO:0000256" key="3">
    <source>
        <dbReference type="ARBA" id="ARBA00022771"/>
    </source>
</evidence>
<keyword evidence="4" id="KW-0862">Zinc</keyword>
<dbReference type="PROSITE" id="PS50157">
    <property type="entry name" value="ZINC_FINGER_C2H2_2"/>
    <property type="match status" value="9"/>
</dbReference>
<sequence length="901" mass="101697">MDYLSNSIQLQTDNKLLNLFSNKRMIVPKLLVAIFYCSRENSQEISTQCYLPAPAHTVDAGVQHSTDLHVDTNDYHSSNIESFPANINNKSDNFKIHSSNDVEYWDDGSLLCNGFTEQFKTKIIVEQGSDTIRNLPSNAQSIVLSESIKHTEVPNQLHMLLLPSAINNNYSENYSIKKATEIISTTTEEDNHLKLSPVSTTFQQTGSSIEDPKSYSLSIAESIVFSAEQQRDCVAGAPSCSRAPSSHTNISTDSRNNNLNLNSIIAKPIPVSFTVQKKCSVKRGNISGSDVTHKGNRLELNKNWYLKERLIQTDGSVTYKCFKCNEMFSKKMLLTAHKHAAHKSKVAGLCYSCDICGNKYKSATKYHSHMGSHDQRFKCKLCDKLFLRVILLKKHMQNIHGCSLTNICLICGDNFDQLLLLDNHVARKHPEESEPLKAYSKDCKYCLKEFVSEESYLKHIQSTPYYCTMCNVTFNCSAKLKSHEYLKHKPQICEFCGKRFDAFDSYKRHVKEYHKEKNVCCPYCSKKFSVRSRMLVHIDVNHTDGHKYRCPECQYTAKNYASVSRHRRVVHLPKNETHKHVCHICAKTFLVLSKLKVHMHTHATEKPFKCDTCEKGYTSKYRLCRHKITHQETFSSQIKNSIEHRSDLFCEVCQLILENYDKFIHHMRDVHNTTVYSKSEAADQQVELVTPVDSHQVLNHCNATTVQPIHVQENDPTIPISNYNNSNHLIETTRTSSITSDNIVKISSLDSLGLTDLISRPSLSFRPADSANNVSDNSCVINETSVITSTLSGNLLCNDDVGMINNVLNSSEAKMTGLTDSLSSSSFLNRNILAYTASQSNRIMPINSANCSEQTITCIQTSKSLMDTLAFDSASVESFKDRNIIQCCSGSSISMPQSHIV</sequence>
<keyword evidence="2" id="KW-0677">Repeat</keyword>
<reference evidence="7" key="1">
    <citation type="journal article" date="2018" name="Biosci. Biotechnol. Biochem.">
        <title>Polysaccharide hydrolase of the hadal zone amphipods Hirondellea gigas.</title>
        <authorList>
            <person name="Kobayashi H."/>
            <person name="Nagahama T."/>
            <person name="Arai W."/>
            <person name="Sasagawa Y."/>
            <person name="Umeda M."/>
            <person name="Hayashi T."/>
            <person name="Nikaido I."/>
            <person name="Watanabe H."/>
            <person name="Oguri K."/>
            <person name="Kitazato H."/>
            <person name="Fujioka K."/>
            <person name="Kido Y."/>
            <person name="Takami H."/>
        </authorList>
    </citation>
    <scope>NUCLEOTIDE SEQUENCE</scope>
    <source>
        <tissue evidence="7">Whole body</tissue>
    </source>
</reference>
<evidence type="ECO:0000256" key="1">
    <source>
        <dbReference type="ARBA" id="ARBA00022723"/>
    </source>
</evidence>
<evidence type="ECO:0000256" key="2">
    <source>
        <dbReference type="ARBA" id="ARBA00022737"/>
    </source>
</evidence>